<feature type="coiled-coil region" evidence="1">
    <location>
        <begin position="226"/>
        <end position="253"/>
    </location>
</feature>
<reference evidence="2" key="1">
    <citation type="journal article" date="2012" name="Proc. Natl. Acad. Sci. U.S.A.">
        <title>Antigenic diversity is generated by distinct evolutionary mechanisms in African trypanosome species.</title>
        <authorList>
            <person name="Jackson A.P."/>
            <person name="Berry A."/>
            <person name="Aslett M."/>
            <person name="Allison H.C."/>
            <person name="Burton P."/>
            <person name="Vavrova-Anderson J."/>
            <person name="Brown R."/>
            <person name="Browne H."/>
            <person name="Corton N."/>
            <person name="Hauser H."/>
            <person name="Gamble J."/>
            <person name="Gilderthorp R."/>
            <person name="Marcello L."/>
            <person name="McQuillan J."/>
            <person name="Otto T.D."/>
            <person name="Quail M.A."/>
            <person name="Sanders M.J."/>
            <person name="van Tonder A."/>
            <person name="Ginger M.L."/>
            <person name="Field M.C."/>
            <person name="Barry J.D."/>
            <person name="Hertz-Fowler C."/>
            <person name="Berriman M."/>
        </authorList>
    </citation>
    <scope>NUCLEOTIDE SEQUENCE</scope>
    <source>
        <strain evidence="2">Y486</strain>
    </source>
</reference>
<organism evidence="2">
    <name type="scientific">Trypanosoma vivax (strain Y486)</name>
    <dbReference type="NCBI Taxonomy" id="1055687"/>
    <lineage>
        <taxon>Eukaryota</taxon>
        <taxon>Discoba</taxon>
        <taxon>Euglenozoa</taxon>
        <taxon>Kinetoplastea</taxon>
        <taxon>Metakinetoplastina</taxon>
        <taxon>Trypanosomatida</taxon>
        <taxon>Trypanosomatidae</taxon>
        <taxon>Trypanosoma</taxon>
        <taxon>Duttonella</taxon>
    </lineage>
</organism>
<evidence type="ECO:0000313" key="2">
    <source>
        <dbReference type="EMBL" id="CCC52417.1"/>
    </source>
</evidence>
<name>G0U4Q3_TRYVY</name>
<dbReference type="EMBL" id="HE573026">
    <property type="protein sequence ID" value="CCC52417.1"/>
    <property type="molecule type" value="Genomic_DNA"/>
</dbReference>
<evidence type="ECO:0000256" key="1">
    <source>
        <dbReference type="SAM" id="Coils"/>
    </source>
</evidence>
<sequence>MTDWKSAANIFGRGTAAGDAIYRCYARPEKQSTLDPVLLERLQKHRREREEAEAQMYHPKPIPKSKAIVSCPRLCLGSRMSSEERAKRRLAAIPRRKGERAIKREMQTLPPLPPPKFNRPALTEDEKDRLNMIFQFGKVPDKLPHFTGKAFVRYAAIDKRLRLKNDFDKLSKRIEELQKEIKAPDVVTEAGTELAVEDGGVVPQPNTKIPYIKRRTVASLESLRHHESVKKEIRDALWEMRELDEEIREINRVEGRVFGLED</sequence>
<dbReference type="AlphaFoldDB" id="G0U4Q3"/>
<gene>
    <name evidence="2" type="ORF">TVY486_1014600</name>
</gene>
<dbReference type="VEuPathDB" id="TriTrypDB:TvY486_1014600"/>
<proteinExistence type="predicted"/>
<keyword evidence="1" id="KW-0175">Coiled coil</keyword>
<evidence type="ECO:0008006" key="3">
    <source>
        <dbReference type="Google" id="ProtNLM"/>
    </source>
</evidence>
<accession>G0U4Q3</accession>
<dbReference type="OMA" id="RCYVAPS"/>
<protein>
    <recommendedName>
        <fullName evidence="3">Enkurin domain-containing protein</fullName>
    </recommendedName>
</protein>